<proteinExistence type="predicted"/>
<feature type="region of interest" description="Disordered" evidence="1">
    <location>
        <begin position="24"/>
        <end position="73"/>
    </location>
</feature>
<organism evidence="2 3">
    <name type="scientific">Sphagnum jensenii</name>
    <dbReference type="NCBI Taxonomy" id="128206"/>
    <lineage>
        <taxon>Eukaryota</taxon>
        <taxon>Viridiplantae</taxon>
        <taxon>Streptophyta</taxon>
        <taxon>Embryophyta</taxon>
        <taxon>Bryophyta</taxon>
        <taxon>Sphagnophytina</taxon>
        <taxon>Sphagnopsida</taxon>
        <taxon>Sphagnales</taxon>
        <taxon>Sphagnaceae</taxon>
        <taxon>Sphagnum</taxon>
    </lineage>
</organism>
<evidence type="ECO:0000313" key="2">
    <source>
        <dbReference type="EMBL" id="CAK9876343.1"/>
    </source>
</evidence>
<reference evidence="2" key="1">
    <citation type="submission" date="2024-03" db="EMBL/GenBank/DDBJ databases">
        <authorList>
            <consortium name="ELIXIR-Norway"/>
            <consortium name="Elixir Norway"/>
        </authorList>
    </citation>
    <scope>NUCLEOTIDE SEQUENCE</scope>
</reference>
<dbReference type="Proteomes" id="UP001497522">
    <property type="component" value="Chromosome 5"/>
</dbReference>
<evidence type="ECO:0000313" key="3">
    <source>
        <dbReference type="Proteomes" id="UP001497522"/>
    </source>
</evidence>
<evidence type="ECO:0000256" key="1">
    <source>
        <dbReference type="SAM" id="MobiDB-lite"/>
    </source>
</evidence>
<gene>
    <name evidence="2" type="ORF">CSSPJE1EN2_LOCUS18560</name>
</gene>
<keyword evidence="3" id="KW-1185">Reference proteome</keyword>
<dbReference type="EMBL" id="OZ023706">
    <property type="protein sequence ID" value="CAK9876343.1"/>
    <property type="molecule type" value="Genomic_DNA"/>
</dbReference>
<sequence length="108" mass="12116">MRKEVVAPEKSCRTQHCGNRIVRSPVTGYRVGPPSGNRIGRSSVNDGTGCRTGLNSDSRDVRSPGNSYGMTKRPPVWRTYARNRICTYRTHVDNYVSSTKLIRKIGIF</sequence>
<protein>
    <submittedName>
        <fullName evidence="2">Uncharacterized protein</fullName>
    </submittedName>
</protein>
<name>A0ABP1BM23_9BRYO</name>
<accession>A0ABP1BM23</accession>